<dbReference type="Pfam" id="PF02698">
    <property type="entry name" value="DUF218"/>
    <property type="match status" value="1"/>
</dbReference>
<reference evidence="3 4" key="1">
    <citation type="submission" date="2019-03" db="EMBL/GenBank/DDBJ databases">
        <title>Genomic Encyclopedia of Type Strains, Phase IV (KMG-IV): sequencing the most valuable type-strain genomes for metagenomic binning, comparative biology and taxonomic classification.</title>
        <authorList>
            <person name="Goeker M."/>
        </authorList>
    </citation>
    <scope>NUCLEOTIDE SEQUENCE [LARGE SCALE GENOMIC DNA]</scope>
    <source>
        <strain evidence="3 4">DSM 25082</strain>
    </source>
</reference>
<comment type="caution">
    <text evidence="3">The sequence shown here is derived from an EMBL/GenBank/DDBJ whole genome shotgun (WGS) entry which is preliminary data.</text>
</comment>
<dbReference type="AlphaFoldDB" id="A0A4R6N319"/>
<keyword evidence="4" id="KW-1185">Reference proteome</keyword>
<dbReference type="EMBL" id="SNXE01000004">
    <property type="protein sequence ID" value="TDP09539.1"/>
    <property type="molecule type" value="Genomic_DNA"/>
</dbReference>
<evidence type="ECO:0000259" key="2">
    <source>
        <dbReference type="Pfam" id="PF02698"/>
    </source>
</evidence>
<keyword evidence="1" id="KW-1133">Transmembrane helix</keyword>
<dbReference type="GO" id="GO:0005886">
    <property type="term" value="C:plasma membrane"/>
    <property type="evidence" value="ECO:0007669"/>
    <property type="project" value="TreeGrafter"/>
</dbReference>
<keyword evidence="1" id="KW-0812">Transmembrane</keyword>
<dbReference type="RefSeq" id="WP_133603525.1">
    <property type="nucleotide sequence ID" value="NZ_JAUFPJ010000004.1"/>
</dbReference>
<dbReference type="OrthoDB" id="9809813at2"/>
<organism evidence="3 4">
    <name type="scientific">Roseateles asaccharophilus</name>
    <dbReference type="NCBI Taxonomy" id="582607"/>
    <lineage>
        <taxon>Bacteria</taxon>
        <taxon>Pseudomonadati</taxon>
        <taxon>Pseudomonadota</taxon>
        <taxon>Betaproteobacteria</taxon>
        <taxon>Burkholderiales</taxon>
        <taxon>Sphaerotilaceae</taxon>
        <taxon>Roseateles</taxon>
    </lineage>
</organism>
<dbReference type="Gene3D" id="3.40.50.620">
    <property type="entry name" value="HUPs"/>
    <property type="match status" value="1"/>
</dbReference>
<feature type="domain" description="DUF218" evidence="2">
    <location>
        <begin position="93"/>
        <end position="261"/>
    </location>
</feature>
<dbReference type="InterPro" id="IPR051599">
    <property type="entry name" value="Cell_Envelope_Assoc"/>
</dbReference>
<dbReference type="CDD" id="cd06259">
    <property type="entry name" value="YdcF-like"/>
    <property type="match status" value="1"/>
</dbReference>
<evidence type="ECO:0000313" key="4">
    <source>
        <dbReference type="Proteomes" id="UP000295357"/>
    </source>
</evidence>
<sequence length="266" mass="29261">MKDLLYALHELKPLLLVLLLPPTPLLVLLLLGASLLRRNPWPGRLLLAIGVLGLWFAFSEVGADSLQRLLLQRSQALDPQALAQIRAEPQRTAVLVLGGGALREAPEYGGPSLKPISLERLRYGVWLARHGDWPLGFSGGTSAELRDPRITEAGLAQQAAAQEWQHPLRWAEDRAPDTLANARLSLPMLQRDGVQRVLLVTHDVHMSRALRAFRRVAADLGMEIVPAPMGLRPSSAYGVLDWVPSSEAIRKTRYVVYEALGLLGGR</sequence>
<keyword evidence="1" id="KW-0472">Membrane</keyword>
<feature type="transmembrane region" description="Helical" evidence="1">
    <location>
        <begin position="45"/>
        <end position="63"/>
    </location>
</feature>
<name>A0A4R6N319_9BURK</name>
<dbReference type="InterPro" id="IPR014729">
    <property type="entry name" value="Rossmann-like_a/b/a_fold"/>
</dbReference>
<feature type="transmembrane region" description="Helical" evidence="1">
    <location>
        <begin position="14"/>
        <end position="33"/>
    </location>
</feature>
<dbReference type="Proteomes" id="UP000295357">
    <property type="component" value="Unassembled WGS sequence"/>
</dbReference>
<protein>
    <submittedName>
        <fullName evidence="3">Uncharacterized SAM-binding protein YcdF (DUF218 family)</fullName>
    </submittedName>
</protein>
<dbReference type="InterPro" id="IPR003848">
    <property type="entry name" value="DUF218"/>
</dbReference>
<proteinExistence type="predicted"/>
<evidence type="ECO:0000313" key="3">
    <source>
        <dbReference type="EMBL" id="TDP09539.1"/>
    </source>
</evidence>
<dbReference type="PANTHER" id="PTHR30336">
    <property type="entry name" value="INNER MEMBRANE PROTEIN, PROBABLE PERMEASE"/>
    <property type="match status" value="1"/>
</dbReference>
<dbReference type="PANTHER" id="PTHR30336:SF20">
    <property type="entry name" value="DUF218 DOMAIN-CONTAINING PROTEIN"/>
    <property type="match status" value="1"/>
</dbReference>
<accession>A0A4R6N319</accession>
<evidence type="ECO:0000256" key="1">
    <source>
        <dbReference type="SAM" id="Phobius"/>
    </source>
</evidence>
<gene>
    <name evidence="3" type="ORF">DFR39_104100</name>
</gene>